<feature type="chain" id="PRO_5043113912" description="Alpha-L-arabinofuranosidase" evidence="3">
    <location>
        <begin position="21"/>
        <end position="336"/>
    </location>
</feature>
<dbReference type="Gene3D" id="2.60.120.200">
    <property type="match status" value="1"/>
</dbReference>
<keyword evidence="7" id="KW-1185">Reference proteome</keyword>
<comment type="pathway">
    <text evidence="3">Glycan metabolism; L-arabinan degradation.</text>
</comment>
<dbReference type="Pfam" id="PF09206">
    <property type="entry name" value="ArabFuran-catal"/>
    <property type="match status" value="1"/>
</dbReference>
<feature type="region of interest" description="Disordered" evidence="4">
    <location>
        <begin position="99"/>
        <end position="119"/>
    </location>
</feature>
<dbReference type="AlphaFoldDB" id="A0AAV9PM93"/>
<dbReference type="InterPro" id="IPR038964">
    <property type="entry name" value="ABFB"/>
</dbReference>
<dbReference type="RefSeq" id="XP_064662513.1">
    <property type="nucleotide sequence ID" value="XM_064799758.1"/>
</dbReference>
<keyword evidence="2" id="KW-1015">Disulfide bond</keyword>
<dbReference type="GO" id="GO:0046373">
    <property type="term" value="P:L-arabinose metabolic process"/>
    <property type="evidence" value="ECO:0007669"/>
    <property type="project" value="UniProtKB-UniRule"/>
</dbReference>
<feature type="active site" description="Nucleophile" evidence="1">
    <location>
        <position position="224"/>
    </location>
</feature>
<evidence type="ECO:0000256" key="3">
    <source>
        <dbReference type="RuleBase" id="RU367111"/>
    </source>
</evidence>
<dbReference type="GO" id="GO:0045493">
    <property type="term" value="P:xylan catabolic process"/>
    <property type="evidence" value="ECO:0007669"/>
    <property type="project" value="UniProtKB-KW"/>
</dbReference>
<evidence type="ECO:0000313" key="7">
    <source>
        <dbReference type="Proteomes" id="UP001337655"/>
    </source>
</evidence>
<keyword evidence="3" id="KW-0378">Hydrolase</keyword>
<protein>
    <recommendedName>
        <fullName evidence="3">Alpha-L-arabinofuranosidase</fullName>
        <ecNumber evidence="3">3.2.1.55</ecNumber>
    </recommendedName>
</protein>
<proteinExistence type="inferred from homology"/>
<dbReference type="PANTHER" id="PTHR39447:SF2">
    <property type="entry name" value="ALPHA-L-ARABINOFURANOSIDASE B"/>
    <property type="match status" value="1"/>
</dbReference>
<keyword evidence="3" id="KW-0964">Secreted</keyword>
<feature type="active site" description="Proton donor" evidence="1">
    <location>
        <position position="298"/>
    </location>
</feature>
<dbReference type="EMBL" id="JAVRRT010000003">
    <property type="protein sequence ID" value="KAK5173818.1"/>
    <property type="molecule type" value="Genomic_DNA"/>
</dbReference>
<comment type="catalytic activity">
    <reaction evidence="3">
        <text>Hydrolysis of terminal non-reducing alpha-L-arabinofuranoside residues in alpha-L-arabinosides.</text>
        <dbReference type="EC" id="3.2.1.55"/>
    </reaction>
</comment>
<sequence length="336" mass="34618">MPSYSIVWLMSLAFAATASAGPCDIYADGNTPCVAAHSTTRALYSSYTGNLYTVTRSDGKTVTVKPLSAGGVANVGPQDSLCGPGTFCQITTIYDQSGRGNHLTPAPPGGEASGAGPNGYDLPARGATAPVTLNGHKAYGVRMDPGMGYRNDRTNGIATGDAPEGMYAVFDGTHYNGGCCFDYGNAEPSDLDTGAGHMEALYFGDRTVSGSGAGSSPWIMADLENGIYSGAIRGKINADPTMNSRFVTAVLKGEQNRWSLRGGNAASGSLSTFYDGARPSGYNPMHKEGAIVLGVGGDNSNAGQGTFYEGVMTAGYPNDVTEQSVQANIVAARYAA</sequence>
<organism evidence="6 7">
    <name type="scientific">Saxophila tyrrhenica</name>
    <dbReference type="NCBI Taxonomy" id="1690608"/>
    <lineage>
        <taxon>Eukaryota</taxon>
        <taxon>Fungi</taxon>
        <taxon>Dikarya</taxon>
        <taxon>Ascomycota</taxon>
        <taxon>Pezizomycotina</taxon>
        <taxon>Dothideomycetes</taxon>
        <taxon>Dothideomycetidae</taxon>
        <taxon>Mycosphaerellales</taxon>
        <taxon>Extremaceae</taxon>
        <taxon>Saxophila</taxon>
    </lineage>
</organism>
<feature type="signal peptide" evidence="3">
    <location>
        <begin position="1"/>
        <end position="20"/>
    </location>
</feature>
<feature type="domain" description="Alpha-L-arabinofuranosidase B catalytic" evidence="5">
    <location>
        <begin position="22"/>
        <end position="335"/>
    </location>
</feature>
<dbReference type="Proteomes" id="UP001337655">
    <property type="component" value="Unassembled WGS sequence"/>
</dbReference>
<dbReference type="EC" id="3.2.1.55" evidence="3"/>
<dbReference type="InterPro" id="IPR013320">
    <property type="entry name" value="ConA-like_dom_sf"/>
</dbReference>
<dbReference type="GO" id="GO:0005576">
    <property type="term" value="C:extracellular region"/>
    <property type="evidence" value="ECO:0007669"/>
    <property type="project" value="UniProtKB-SubCell"/>
</dbReference>
<dbReference type="GeneID" id="89923846"/>
<keyword evidence="3" id="KW-0858">Xylan degradation</keyword>
<evidence type="ECO:0000259" key="5">
    <source>
        <dbReference type="Pfam" id="PF09206"/>
    </source>
</evidence>
<keyword evidence="3" id="KW-0624">Polysaccharide degradation</keyword>
<dbReference type="SUPFAM" id="SSF49899">
    <property type="entry name" value="Concanavalin A-like lectins/glucanases"/>
    <property type="match status" value="1"/>
</dbReference>
<dbReference type="InterPro" id="IPR015289">
    <property type="entry name" value="A-L-arabinofuranosidase_B_cat"/>
</dbReference>
<dbReference type="GO" id="GO:0045490">
    <property type="term" value="P:pectin catabolic process"/>
    <property type="evidence" value="ECO:0007669"/>
    <property type="project" value="TreeGrafter"/>
</dbReference>
<accession>A0AAV9PM93</accession>
<evidence type="ECO:0000256" key="4">
    <source>
        <dbReference type="SAM" id="MobiDB-lite"/>
    </source>
</evidence>
<comment type="similarity">
    <text evidence="3">Belongs to the glycosyl hydrolase 54 family.</text>
</comment>
<keyword evidence="3" id="KW-0732">Signal</keyword>
<dbReference type="GO" id="GO:0046556">
    <property type="term" value="F:alpha-L-arabinofuranosidase activity"/>
    <property type="evidence" value="ECO:0007669"/>
    <property type="project" value="UniProtKB-UniRule"/>
</dbReference>
<evidence type="ECO:0000256" key="1">
    <source>
        <dbReference type="PIRSR" id="PIRSR638964-1"/>
    </source>
</evidence>
<feature type="disulfide bond" evidence="2">
    <location>
        <begin position="82"/>
        <end position="88"/>
    </location>
</feature>
<feature type="disulfide bond" evidence="2">
    <location>
        <begin position="23"/>
        <end position="33"/>
    </location>
</feature>
<keyword evidence="3" id="KW-0119">Carbohydrate metabolism</keyword>
<evidence type="ECO:0000313" key="6">
    <source>
        <dbReference type="EMBL" id="KAK5173818.1"/>
    </source>
</evidence>
<feature type="disulfide bond" evidence="2">
    <location>
        <begin position="179"/>
        <end position="180"/>
    </location>
</feature>
<evidence type="ECO:0000256" key="2">
    <source>
        <dbReference type="PIRSR" id="PIRSR638964-3"/>
    </source>
</evidence>
<gene>
    <name evidence="6" type="ORF">LTR77_002499</name>
</gene>
<name>A0AAV9PM93_9PEZI</name>
<reference evidence="6 7" key="1">
    <citation type="submission" date="2023-08" db="EMBL/GenBank/DDBJ databases">
        <title>Black Yeasts Isolated from many extreme environments.</title>
        <authorList>
            <person name="Coleine C."/>
            <person name="Stajich J.E."/>
            <person name="Selbmann L."/>
        </authorList>
    </citation>
    <scope>NUCLEOTIDE SEQUENCE [LARGE SCALE GENOMIC DNA]</scope>
    <source>
        <strain evidence="6 7">CCFEE 5935</strain>
    </source>
</reference>
<keyword evidence="3" id="KW-0326">Glycosidase</keyword>
<dbReference type="GO" id="GO:0031222">
    <property type="term" value="P:arabinan catabolic process"/>
    <property type="evidence" value="ECO:0007669"/>
    <property type="project" value="UniProtKB-UniRule"/>
</dbReference>
<dbReference type="PANTHER" id="PTHR39447">
    <property type="entry name" value="ALPHA-L-ARABINOFURANOSIDASE B"/>
    <property type="match status" value="1"/>
</dbReference>
<comment type="caution">
    <text evidence="6">The sequence shown here is derived from an EMBL/GenBank/DDBJ whole genome shotgun (WGS) entry which is preliminary data.</text>
</comment>
<comment type="subcellular location">
    <subcellularLocation>
        <location evidence="3">Secreted</location>
    </subcellularLocation>
</comment>